<evidence type="ECO:0000313" key="9">
    <source>
        <dbReference type="Proteomes" id="UP001141259"/>
    </source>
</evidence>
<proteinExistence type="inferred from homology"/>
<dbReference type="InterPro" id="IPR029061">
    <property type="entry name" value="THDP-binding"/>
</dbReference>
<dbReference type="EC" id="2.2.1.9" evidence="6"/>
<evidence type="ECO:0000313" key="8">
    <source>
        <dbReference type="EMBL" id="MCS7484357.1"/>
    </source>
</evidence>
<keyword evidence="5 6" id="KW-0464">Manganese</keyword>
<evidence type="ECO:0000256" key="2">
    <source>
        <dbReference type="ARBA" id="ARBA00022723"/>
    </source>
</evidence>
<dbReference type="Gene3D" id="3.40.50.1220">
    <property type="entry name" value="TPP-binding domain"/>
    <property type="match status" value="1"/>
</dbReference>
<keyword evidence="6" id="KW-0474">Menaquinone biosynthesis</keyword>
<comment type="subunit">
    <text evidence="6">Homodimer.</text>
</comment>
<comment type="function">
    <text evidence="6">Catalyzes the thiamine diphosphate-dependent decarboxylation of 2-oxoglutarate and the subsequent addition of the resulting succinic semialdehyde-thiamine pyrophosphate anion to isochorismate to yield 2-succinyl-5-enolpyruvyl-6-hydroxy-3-cyclohexene-1-carboxylate (SEPHCHC).</text>
</comment>
<dbReference type="SUPFAM" id="SSF52518">
    <property type="entry name" value="Thiamin diphosphate-binding fold (THDP-binding)"/>
    <property type="match status" value="2"/>
</dbReference>
<dbReference type="PANTHER" id="PTHR42916">
    <property type="entry name" value="2-SUCCINYL-5-ENOLPYRUVYL-6-HYDROXY-3-CYCLOHEXENE-1-CARBOXYLATE SYNTHASE"/>
    <property type="match status" value="1"/>
</dbReference>
<dbReference type="CDD" id="cd02009">
    <property type="entry name" value="TPP_SHCHC_synthase"/>
    <property type="match status" value="1"/>
</dbReference>
<dbReference type="HAMAP" id="MF_01659">
    <property type="entry name" value="MenD"/>
    <property type="match status" value="1"/>
</dbReference>
<dbReference type="Pfam" id="PF02776">
    <property type="entry name" value="TPP_enzyme_N"/>
    <property type="match status" value="1"/>
</dbReference>
<keyword evidence="2 6" id="KW-0479">Metal-binding</keyword>
<dbReference type="InterPro" id="IPR012001">
    <property type="entry name" value="Thiamin_PyroP_enz_TPP-bd_dom"/>
</dbReference>
<dbReference type="PIRSF" id="PIRSF004983">
    <property type="entry name" value="MenD"/>
    <property type="match status" value="1"/>
</dbReference>
<comment type="caution">
    <text evidence="8">The sequence shown here is derived from an EMBL/GenBank/DDBJ whole genome shotgun (WGS) entry which is preliminary data.</text>
</comment>
<evidence type="ECO:0000256" key="5">
    <source>
        <dbReference type="ARBA" id="ARBA00023211"/>
    </source>
</evidence>
<feature type="domain" description="Thiamine pyrophosphate enzyme N-terminal TPP-binding" evidence="7">
    <location>
        <begin position="10"/>
        <end position="125"/>
    </location>
</feature>
<dbReference type="Proteomes" id="UP001141259">
    <property type="component" value="Unassembled WGS sequence"/>
</dbReference>
<evidence type="ECO:0000259" key="7">
    <source>
        <dbReference type="Pfam" id="PF02776"/>
    </source>
</evidence>
<comment type="cofactor">
    <cofactor evidence="6">
        <name>Mg(2+)</name>
        <dbReference type="ChEBI" id="CHEBI:18420"/>
    </cofactor>
    <cofactor evidence="6">
        <name>Mn(2+)</name>
        <dbReference type="ChEBI" id="CHEBI:29035"/>
    </cofactor>
</comment>
<gene>
    <name evidence="6 8" type="primary">menD</name>
    <name evidence="8" type="ORF">NZH93_46645</name>
</gene>
<reference evidence="8" key="1">
    <citation type="submission" date="2022-08" db="EMBL/GenBank/DDBJ databases">
        <authorList>
            <person name="Tistechok S."/>
            <person name="Samborskyy M."/>
            <person name="Roman I."/>
        </authorList>
    </citation>
    <scope>NUCLEOTIDE SEQUENCE</scope>
    <source>
        <strain evidence="8">DSM 103496</strain>
    </source>
</reference>
<keyword evidence="9" id="KW-1185">Reference proteome</keyword>
<sequence>MNPSTAQALVFVDELVRNGVRHVVLSPGSRNAPLSFALHEAEVDGRLTLHVRVDERGAGFLALGLAKAKAGGVTAVVCTSGTAVANLHPAVLEARHSGTGLLVVTADRPVELYRTGASQTVDQHGIFGAATDTLHFPIAERRAGQNAVWRSLVCRAVATARSGRPLHVNVPLREPLVPDHDGDWPEALDGRHFDVPWTRVEPRVTRSTSTVEHLGPRTLVVVGDSLVGETAELAWHAGWPIVAEPTAGSDGPVLRHGTLLLNSGELPPELRPSAVLVVGRATLSRGVLKLIARTPVVHVLTPDLDWPDPSFAATHTSTELSAGELEVDPEWLAAWQDADKMASEVVDEVLGDVPWPTGLHVARELVAALPWGSLLFLGSSNPVRDVDLVAHPRADLVVHANRGGAGIDGSLSTAIGLALAGGPGFALVGDLTFLHDLNGLLIGPDELRPDLTIVVLNDDGGGIFSLLEQGSAEHARSFERVFGTPHGMDLAALCAGYRVPHVLAESADQFRAELAPPAGIKVVEIRANRSGLRDLHTALRRAVATGSKE</sequence>
<keyword evidence="3 6" id="KW-0460">Magnesium</keyword>
<dbReference type="GO" id="GO:0030976">
    <property type="term" value="F:thiamine pyrophosphate binding"/>
    <property type="evidence" value="ECO:0007669"/>
    <property type="project" value="UniProtKB-UniRule"/>
</dbReference>
<comment type="cofactor">
    <cofactor evidence="6">
        <name>thiamine diphosphate</name>
        <dbReference type="ChEBI" id="CHEBI:58937"/>
    </cofactor>
    <text evidence="6">Binds 1 thiamine pyrophosphate per subunit.</text>
</comment>
<protein>
    <recommendedName>
        <fullName evidence="6">2-succinyl-5-enolpyruvyl-6-hydroxy-3-cyclohexene-1-carboxylate synthase</fullName>
        <shortName evidence="6">SEPHCHC synthase</shortName>
        <ecNumber evidence="6">2.2.1.9</ecNumber>
    </recommendedName>
    <alternativeName>
        <fullName evidence="6">Menaquinone biosynthesis protein MenD</fullName>
    </alternativeName>
</protein>
<dbReference type="GO" id="GO:0070204">
    <property type="term" value="F:2-succinyl-5-enolpyruvyl-6-hydroxy-3-cyclohexene-1-carboxylic-acid synthase activity"/>
    <property type="evidence" value="ECO:0007669"/>
    <property type="project" value="UniProtKB-UniRule"/>
</dbReference>
<organism evidence="8 9">
    <name type="scientific">Umezawaea endophytica</name>
    <dbReference type="NCBI Taxonomy" id="1654476"/>
    <lineage>
        <taxon>Bacteria</taxon>
        <taxon>Bacillati</taxon>
        <taxon>Actinomycetota</taxon>
        <taxon>Actinomycetes</taxon>
        <taxon>Pseudonocardiales</taxon>
        <taxon>Pseudonocardiaceae</taxon>
        <taxon>Umezawaea</taxon>
    </lineage>
</organism>
<dbReference type="RefSeq" id="WP_259629808.1">
    <property type="nucleotide sequence ID" value="NZ_JANYMP010000045.1"/>
</dbReference>
<dbReference type="GO" id="GO:0030145">
    <property type="term" value="F:manganese ion binding"/>
    <property type="evidence" value="ECO:0007669"/>
    <property type="project" value="UniProtKB-UniRule"/>
</dbReference>
<dbReference type="PANTHER" id="PTHR42916:SF1">
    <property type="entry name" value="PROTEIN PHYLLO, CHLOROPLASTIC"/>
    <property type="match status" value="1"/>
</dbReference>
<dbReference type="NCBIfam" id="TIGR00173">
    <property type="entry name" value="menD"/>
    <property type="match status" value="1"/>
</dbReference>
<dbReference type="GO" id="GO:0000287">
    <property type="term" value="F:magnesium ion binding"/>
    <property type="evidence" value="ECO:0007669"/>
    <property type="project" value="UniProtKB-UniRule"/>
</dbReference>
<dbReference type="Gene3D" id="3.40.50.970">
    <property type="match status" value="2"/>
</dbReference>
<keyword evidence="1 6" id="KW-0808">Transferase</keyword>
<comment type="catalytic activity">
    <reaction evidence="6">
        <text>isochorismate + 2-oxoglutarate + H(+) = 5-enolpyruvoyl-6-hydroxy-2-succinyl-cyclohex-3-ene-1-carboxylate + CO2</text>
        <dbReference type="Rhea" id="RHEA:25593"/>
        <dbReference type="ChEBI" id="CHEBI:15378"/>
        <dbReference type="ChEBI" id="CHEBI:16526"/>
        <dbReference type="ChEBI" id="CHEBI:16810"/>
        <dbReference type="ChEBI" id="CHEBI:29780"/>
        <dbReference type="ChEBI" id="CHEBI:58818"/>
        <dbReference type="EC" id="2.2.1.9"/>
    </reaction>
</comment>
<comment type="pathway">
    <text evidence="6">Quinol/quinone metabolism; menaquinone biosynthesis.</text>
</comment>
<comment type="pathway">
    <text evidence="6">Quinol/quinone metabolism; 1,4-dihydroxy-2-naphthoate biosynthesis; 1,4-dihydroxy-2-naphthoate from chorismate: step 2/7.</text>
</comment>
<accession>A0A9X2VY62</accession>
<name>A0A9X2VY62_9PSEU</name>
<evidence type="ECO:0000256" key="6">
    <source>
        <dbReference type="HAMAP-Rule" id="MF_01659"/>
    </source>
</evidence>
<evidence type="ECO:0000256" key="3">
    <source>
        <dbReference type="ARBA" id="ARBA00022842"/>
    </source>
</evidence>
<evidence type="ECO:0000256" key="4">
    <source>
        <dbReference type="ARBA" id="ARBA00023052"/>
    </source>
</evidence>
<dbReference type="GO" id="GO:0009234">
    <property type="term" value="P:menaquinone biosynthetic process"/>
    <property type="evidence" value="ECO:0007669"/>
    <property type="project" value="UniProtKB-UniRule"/>
</dbReference>
<evidence type="ECO:0000256" key="1">
    <source>
        <dbReference type="ARBA" id="ARBA00022679"/>
    </source>
</evidence>
<dbReference type="AlphaFoldDB" id="A0A9X2VY62"/>
<dbReference type="EMBL" id="JANYMP010000045">
    <property type="protein sequence ID" value="MCS7484357.1"/>
    <property type="molecule type" value="Genomic_DNA"/>
</dbReference>
<dbReference type="InterPro" id="IPR004433">
    <property type="entry name" value="MenaQ_synth_MenD"/>
</dbReference>
<keyword evidence="4 6" id="KW-0786">Thiamine pyrophosphate</keyword>
<comment type="similarity">
    <text evidence="6">Belongs to the TPP enzyme family. MenD subfamily.</text>
</comment>
<dbReference type="CDD" id="cd07037">
    <property type="entry name" value="TPP_PYR_MenD"/>
    <property type="match status" value="1"/>
</dbReference>